<feature type="transmembrane region" description="Helical" evidence="1">
    <location>
        <begin position="55"/>
        <end position="80"/>
    </location>
</feature>
<keyword evidence="3" id="KW-1185">Reference proteome</keyword>
<accession>A0A840PKQ2</accession>
<comment type="caution">
    <text evidence="2">The sequence shown here is derived from an EMBL/GenBank/DDBJ whole genome shotgun (WGS) entry which is preliminary data.</text>
</comment>
<feature type="transmembrane region" description="Helical" evidence="1">
    <location>
        <begin position="194"/>
        <end position="215"/>
    </location>
</feature>
<dbReference type="Proteomes" id="UP000578449">
    <property type="component" value="Unassembled WGS sequence"/>
</dbReference>
<protein>
    <submittedName>
        <fullName evidence="2">DMSO/TMAO reductase YedYZ heme-binding membrane subunit</fullName>
    </submittedName>
</protein>
<keyword evidence="1" id="KW-0472">Membrane</keyword>
<feature type="transmembrane region" description="Helical" evidence="1">
    <location>
        <begin position="20"/>
        <end position="43"/>
    </location>
</feature>
<dbReference type="EMBL" id="JACHGN010000036">
    <property type="protein sequence ID" value="MBB5140098.1"/>
    <property type="molecule type" value="Genomic_DNA"/>
</dbReference>
<proteinExistence type="predicted"/>
<feature type="transmembrane region" description="Helical" evidence="1">
    <location>
        <begin position="165"/>
        <end position="188"/>
    </location>
</feature>
<evidence type="ECO:0000313" key="2">
    <source>
        <dbReference type="EMBL" id="MBB5140098.1"/>
    </source>
</evidence>
<dbReference type="RefSeq" id="WP_185056896.1">
    <property type="nucleotide sequence ID" value="NZ_BAABIX010000043.1"/>
</dbReference>
<name>A0A840PKQ2_9ACTN</name>
<evidence type="ECO:0000256" key="1">
    <source>
        <dbReference type="SAM" id="Phobius"/>
    </source>
</evidence>
<gene>
    <name evidence="2" type="ORF">HNP84_009863</name>
</gene>
<evidence type="ECO:0000313" key="3">
    <source>
        <dbReference type="Proteomes" id="UP000578449"/>
    </source>
</evidence>
<keyword evidence="1" id="KW-0812">Transmembrane</keyword>
<sequence length="257" mass="27726">MKSRRAPSYKRRPNTNLWLIAMGVILTGALTFAIVSLLTGWGAQAVASARAFLEFYVGVFALVSFTLTCVLGVAATERMILKIEHRILAQRVHRAVATLGIGFLLTHILLKVDGGRIGAAGAVIPFAGGVGLWASVGAIAGDLMLLVFVTGIIRGRFARSTKPWVWRALHDVAYLAWPVSILHGLLAGRPPANWVVWCYALSLVAVGIALAIRLISTAGTRETAETPRIEVAKRPAEPVARVFTLRSVDDLQRRKTG</sequence>
<reference evidence="2 3" key="1">
    <citation type="submission" date="2020-08" db="EMBL/GenBank/DDBJ databases">
        <title>Genomic Encyclopedia of Type Strains, Phase IV (KMG-IV): sequencing the most valuable type-strain genomes for metagenomic binning, comparative biology and taxonomic classification.</title>
        <authorList>
            <person name="Goeker M."/>
        </authorList>
    </citation>
    <scope>NUCLEOTIDE SEQUENCE [LARGE SCALE GENOMIC DNA]</scope>
    <source>
        <strain evidence="2 3">DSM 45615</strain>
    </source>
</reference>
<feature type="transmembrane region" description="Helical" evidence="1">
    <location>
        <begin position="92"/>
        <end position="110"/>
    </location>
</feature>
<dbReference type="AlphaFoldDB" id="A0A840PKQ2"/>
<feature type="transmembrane region" description="Helical" evidence="1">
    <location>
        <begin position="130"/>
        <end position="153"/>
    </location>
</feature>
<keyword evidence="1" id="KW-1133">Transmembrane helix</keyword>
<organism evidence="2 3">
    <name type="scientific">Thermocatellispora tengchongensis</name>
    <dbReference type="NCBI Taxonomy" id="1073253"/>
    <lineage>
        <taxon>Bacteria</taxon>
        <taxon>Bacillati</taxon>
        <taxon>Actinomycetota</taxon>
        <taxon>Actinomycetes</taxon>
        <taxon>Streptosporangiales</taxon>
        <taxon>Streptosporangiaceae</taxon>
        <taxon>Thermocatellispora</taxon>
    </lineage>
</organism>